<sequence>MDRYFFILTTIDLFVLGFMCLLTRLSESLNKKQKRGFLLAFALIACISVLEVITIVVDGAPPGYRWLNILSNYLGFGLTPAVPLCLVYVLDKKSIIRRVFKAAVCCEGAYLLFLAATLPYGLVFSVSRENLYARGAYFYIYVAMYYAAMLYLMVATVRTAAAFQNRSRMLIYPLTLFLGAETVIQLALPALHVTWLCVTLLSVLYYIYCSEMWNQLDALTGLLNQNSYLNRTAEMRRSGGVLVVFDVDDFKQINDRYGHLQGDVCLAEIADCIKKAYARCGYCYRIGGDEFCVLLKNEESEARCAKTLQALLAERRKEITLLPTVSLGSAAFSGEDVVTVKDRADRALYCAKKEQKARAAAEKHADDSERTA</sequence>
<feature type="transmembrane region" description="Helical" evidence="1">
    <location>
        <begin position="136"/>
        <end position="157"/>
    </location>
</feature>
<dbReference type="GO" id="GO:0005886">
    <property type="term" value="C:plasma membrane"/>
    <property type="evidence" value="ECO:0007669"/>
    <property type="project" value="TreeGrafter"/>
</dbReference>
<gene>
    <name evidence="3" type="ORF">CGS56_00175</name>
</gene>
<organism evidence="3 4">
    <name type="scientific">Faecalibacterium prausnitzii</name>
    <dbReference type="NCBI Taxonomy" id="853"/>
    <lineage>
        <taxon>Bacteria</taxon>
        <taxon>Bacillati</taxon>
        <taxon>Bacillota</taxon>
        <taxon>Clostridia</taxon>
        <taxon>Eubacteriales</taxon>
        <taxon>Oscillospiraceae</taxon>
        <taxon>Faecalibacterium</taxon>
    </lineage>
</organism>
<dbReference type="AlphaFoldDB" id="A0A2A7AD41"/>
<feature type="transmembrane region" description="Helical" evidence="1">
    <location>
        <begin position="37"/>
        <end position="57"/>
    </location>
</feature>
<dbReference type="InterPro" id="IPR043128">
    <property type="entry name" value="Rev_trsase/Diguanyl_cyclase"/>
</dbReference>
<name>A0A2A7AD41_9FIRM</name>
<keyword evidence="1" id="KW-0472">Membrane</keyword>
<keyword evidence="1" id="KW-0812">Transmembrane</keyword>
<dbReference type="GO" id="GO:0043709">
    <property type="term" value="P:cell adhesion involved in single-species biofilm formation"/>
    <property type="evidence" value="ECO:0007669"/>
    <property type="project" value="TreeGrafter"/>
</dbReference>
<dbReference type="NCBIfam" id="TIGR00254">
    <property type="entry name" value="GGDEF"/>
    <property type="match status" value="1"/>
</dbReference>
<protein>
    <recommendedName>
        <fullName evidence="2">GGDEF domain-containing protein</fullName>
    </recommendedName>
</protein>
<dbReference type="SUPFAM" id="SSF55073">
    <property type="entry name" value="Nucleotide cyclase"/>
    <property type="match status" value="1"/>
</dbReference>
<dbReference type="InterPro" id="IPR029787">
    <property type="entry name" value="Nucleotide_cyclase"/>
</dbReference>
<evidence type="ECO:0000313" key="3">
    <source>
        <dbReference type="EMBL" id="PDX76848.1"/>
    </source>
</evidence>
<feature type="transmembrane region" description="Helical" evidence="1">
    <location>
        <begin position="69"/>
        <end position="90"/>
    </location>
</feature>
<accession>A0A2A7AD41</accession>
<feature type="transmembrane region" description="Helical" evidence="1">
    <location>
        <begin position="6"/>
        <end position="25"/>
    </location>
</feature>
<keyword evidence="1" id="KW-1133">Transmembrane helix</keyword>
<evidence type="ECO:0000313" key="4">
    <source>
        <dbReference type="Proteomes" id="UP000220157"/>
    </source>
</evidence>
<dbReference type="CDD" id="cd01949">
    <property type="entry name" value="GGDEF"/>
    <property type="match status" value="1"/>
</dbReference>
<dbReference type="PANTHER" id="PTHR45138">
    <property type="entry name" value="REGULATORY COMPONENTS OF SENSORY TRANSDUCTION SYSTEM"/>
    <property type="match status" value="1"/>
</dbReference>
<dbReference type="PROSITE" id="PS50887">
    <property type="entry name" value="GGDEF"/>
    <property type="match status" value="1"/>
</dbReference>
<feature type="transmembrane region" description="Helical" evidence="1">
    <location>
        <begin position="193"/>
        <end position="209"/>
    </location>
</feature>
<dbReference type="GO" id="GO:0052621">
    <property type="term" value="F:diguanylate cyclase activity"/>
    <property type="evidence" value="ECO:0007669"/>
    <property type="project" value="TreeGrafter"/>
</dbReference>
<feature type="transmembrane region" description="Helical" evidence="1">
    <location>
        <begin position="169"/>
        <end position="187"/>
    </location>
</feature>
<dbReference type="Pfam" id="PF00990">
    <property type="entry name" value="GGDEF"/>
    <property type="match status" value="1"/>
</dbReference>
<dbReference type="SMART" id="SM00267">
    <property type="entry name" value="GGDEF"/>
    <property type="match status" value="1"/>
</dbReference>
<dbReference type="Proteomes" id="UP000220157">
    <property type="component" value="Unassembled WGS sequence"/>
</dbReference>
<feature type="domain" description="GGDEF" evidence="2">
    <location>
        <begin position="238"/>
        <end position="364"/>
    </location>
</feature>
<dbReference type="Gene3D" id="3.30.70.270">
    <property type="match status" value="1"/>
</dbReference>
<dbReference type="InterPro" id="IPR000160">
    <property type="entry name" value="GGDEF_dom"/>
</dbReference>
<dbReference type="InterPro" id="IPR050469">
    <property type="entry name" value="Diguanylate_Cyclase"/>
</dbReference>
<dbReference type="PANTHER" id="PTHR45138:SF6">
    <property type="entry name" value="DIGUANYLATE CYCLASE DGCN"/>
    <property type="match status" value="1"/>
</dbReference>
<feature type="transmembrane region" description="Helical" evidence="1">
    <location>
        <begin position="102"/>
        <end position="124"/>
    </location>
</feature>
<comment type="caution">
    <text evidence="3">The sequence shown here is derived from an EMBL/GenBank/DDBJ whole genome shotgun (WGS) entry which is preliminary data.</text>
</comment>
<reference evidence="3 4" key="1">
    <citation type="journal article" date="2017" name="Front. Microbiol.">
        <title>New Insights into the Diversity of the Genus Faecalibacterium.</title>
        <authorList>
            <person name="Benevides L."/>
            <person name="Burman S."/>
            <person name="Martin R."/>
            <person name="Robert V."/>
            <person name="Thomas M."/>
            <person name="Miquel S."/>
            <person name="Chain F."/>
            <person name="Sokol H."/>
            <person name="Bermudez-Humaran L.G."/>
            <person name="Morrison M."/>
            <person name="Langella P."/>
            <person name="Azevedo V.A."/>
            <person name="Chatel J.M."/>
            <person name="Soares S."/>
        </authorList>
    </citation>
    <scope>NUCLEOTIDE SEQUENCE [LARGE SCALE GENOMIC DNA]</scope>
    <source>
        <strain evidence="3 4">CNCM I 4573</strain>
    </source>
</reference>
<dbReference type="EMBL" id="NMTW01000007">
    <property type="protein sequence ID" value="PDX76848.1"/>
    <property type="molecule type" value="Genomic_DNA"/>
</dbReference>
<dbReference type="GO" id="GO:1902201">
    <property type="term" value="P:negative regulation of bacterial-type flagellum-dependent cell motility"/>
    <property type="evidence" value="ECO:0007669"/>
    <property type="project" value="TreeGrafter"/>
</dbReference>
<proteinExistence type="predicted"/>
<evidence type="ECO:0000259" key="2">
    <source>
        <dbReference type="PROSITE" id="PS50887"/>
    </source>
</evidence>
<evidence type="ECO:0000256" key="1">
    <source>
        <dbReference type="SAM" id="Phobius"/>
    </source>
</evidence>